<organism evidence="1 2">
    <name type="scientific">Imhoffiella purpurea</name>
    <dbReference type="NCBI Taxonomy" id="1249627"/>
    <lineage>
        <taxon>Bacteria</taxon>
        <taxon>Pseudomonadati</taxon>
        <taxon>Pseudomonadota</taxon>
        <taxon>Gammaproteobacteria</taxon>
        <taxon>Chromatiales</taxon>
        <taxon>Chromatiaceae</taxon>
        <taxon>Imhoffiella</taxon>
    </lineage>
</organism>
<dbReference type="OrthoDB" id="3174978at2"/>
<dbReference type="eggNOG" id="COG2888">
    <property type="taxonomic scope" value="Bacteria"/>
</dbReference>
<dbReference type="RefSeq" id="WP_043757697.1">
    <property type="nucleotide sequence ID" value="NZ_AONC01000077.1"/>
</dbReference>
<dbReference type="InterPro" id="IPR009912">
    <property type="entry name" value="DUF1451"/>
</dbReference>
<protein>
    <recommendedName>
        <fullName evidence="3">Zinc ribbon-containing protein</fullName>
    </recommendedName>
</protein>
<evidence type="ECO:0000313" key="1">
    <source>
        <dbReference type="EMBL" id="EXJ13262.1"/>
    </source>
</evidence>
<name>W9VB39_9GAMM</name>
<dbReference type="EMBL" id="AONC01000077">
    <property type="protein sequence ID" value="EXJ13262.1"/>
    <property type="molecule type" value="Genomic_DNA"/>
</dbReference>
<proteinExistence type="predicted"/>
<dbReference type="Proteomes" id="UP000019460">
    <property type="component" value="Unassembled WGS sequence"/>
</dbReference>
<gene>
    <name evidence="1" type="ORF">D779_3940</name>
</gene>
<evidence type="ECO:0000313" key="2">
    <source>
        <dbReference type="Proteomes" id="UP000019460"/>
    </source>
</evidence>
<dbReference type="AlphaFoldDB" id="W9VB39"/>
<accession>W9VB39</accession>
<evidence type="ECO:0008006" key="3">
    <source>
        <dbReference type="Google" id="ProtNLM"/>
    </source>
</evidence>
<dbReference type="STRING" id="1249627.D779_3940"/>
<keyword evidence="2" id="KW-1185">Reference proteome</keyword>
<comment type="caution">
    <text evidence="1">The sequence shown here is derived from an EMBL/GenBank/DDBJ whole genome shotgun (WGS) entry which is preliminary data.</text>
</comment>
<reference evidence="1 2" key="1">
    <citation type="submission" date="2012-11" db="EMBL/GenBank/DDBJ databases">
        <title>Genome assembly of Thiorhodococcus sp. AK35.</title>
        <authorList>
            <person name="Nupur N."/>
            <person name="Khatri I."/>
            <person name="Subramanian S."/>
            <person name="Pinnaka A."/>
        </authorList>
    </citation>
    <scope>NUCLEOTIDE SEQUENCE [LARGE SCALE GENOMIC DNA]</scope>
    <source>
        <strain evidence="1 2">AK35</strain>
    </source>
</reference>
<dbReference type="Pfam" id="PF07295">
    <property type="entry name" value="DUF1451"/>
    <property type="match status" value="1"/>
</dbReference>
<sequence length="184" mass="21234">MTQDHKNETVDTLVQAYERMLKQTHETIEKTQEESAPKFREILETVRDNMVELGELSREEAQKVSEYIRRDIEDAANYIAETGQDVRDWWRFDLELVEKRMMDMFKMVADQTSLQLARWAESARQMSLYQAGEITGPGTLVCDRCGAETHFVKAGRIPPCADCGGTVFRRQTDSNDKDDDKTTN</sequence>